<dbReference type="PANTHER" id="PTHR36456">
    <property type="entry name" value="UPF0232 PROTEIN SCO3875"/>
    <property type="match status" value="1"/>
</dbReference>
<dbReference type="EMBL" id="BAAATR010000091">
    <property type="protein sequence ID" value="GAA2281884.1"/>
    <property type="molecule type" value="Genomic_DNA"/>
</dbReference>
<dbReference type="PANTHER" id="PTHR36456:SF1">
    <property type="entry name" value="UPF0232 PROTEIN SCO3875"/>
    <property type="match status" value="1"/>
</dbReference>
<name>A0ABN3F2B6_9ACTN</name>
<protein>
    <recommendedName>
        <fullName evidence="4">DUF721 domain-containing protein</fullName>
    </recommendedName>
</protein>
<evidence type="ECO:0008006" key="4">
    <source>
        <dbReference type="Google" id="ProtNLM"/>
    </source>
</evidence>
<reference evidence="2 3" key="1">
    <citation type="journal article" date="2019" name="Int. J. Syst. Evol. Microbiol.">
        <title>The Global Catalogue of Microorganisms (GCM) 10K type strain sequencing project: providing services to taxonomists for standard genome sequencing and annotation.</title>
        <authorList>
            <consortium name="The Broad Institute Genomics Platform"/>
            <consortium name="The Broad Institute Genome Sequencing Center for Infectious Disease"/>
            <person name="Wu L."/>
            <person name="Ma J."/>
        </authorList>
    </citation>
    <scope>NUCLEOTIDE SEQUENCE [LARGE SCALE GENOMIC DNA]</scope>
    <source>
        <strain evidence="2 3">JCM 7356</strain>
    </source>
</reference>
<evidence type="ECO:0000256" key="1">
    <source>
        <dbReference type="SAM" id="MobiDB-lite"/>
    </source>
</evidence>
<comment type="caution">
    <text evidence="2">The sequence shown here is derived from an EMBL/GenBank/DDBJ whole genome shotgun (WGS) entry which is preliminary data.</text>
</comment>
<dbReference type="Proteomes" id="UP001500305">
    <property type="component" value="Unassembled WGS sequence"/>
</dbReference>
<dbReference type="RefSeq" id="WP_344641466.1">
    <property type="nucleotide sequence ID" value="NZ_BAAATR010000091.1"/>
</dbReference>
<evidence type="ECO:0000313" key="2">
    <source>
        <dbReference type="EMBL" id="GAA2281884.1"/>
    </source>
</evidence>
<gene>
    <name evidence="2" type="ORF">GCM10010430_79820</name>
</gene>
<keyword evidence="3" id="KW-1185">Reference proteome</keyword>
<dbReference type="Pfam" id="PF05258">
    <property type="entry name" value="DciA"/>
    <property type="match status" value="1"/>
</dbReference>
<sequence>MTSTTQEPGGADLARTALRAARRTARLNGNAPAKKTVPTRQQIARAGRDTRDPSTLASVVPTMAAAQGWALGTAQGTMRNNWAQLVGAEEATHWFPAGFNADTRTLRITCDSPAWATKLRLEQHQLLTKLNQARPDTVRAIEIRVGATTASPAPDLEPTPAPAQQRPALAPIPAARPLADSPAYQQLRQQMRDQAQARQAALDEEAAAREEILRQHYNRLREPEEAHRPCVEDEEALARTTRAREALARHHAALAVARGHAVPLRTARPPVTLSGAA</sequence>
<dbReference type="InterPro" id="IPR007922">
    <property type="entry name" value="DciA-like"/>
</dbReference>
<proteinExistence type="predicted"/>
<evidence type="ECO:0000313" key="3">
    <source>
        <dbReference type="Proteomes" id="UP001500305"/>
    </source>
</evidence>
<accession>A0ABN3F2B6</accession>
<feature type="region of interest" description="Disordered" evidence="1">
    <location>
        <begin position="28"/>
        <end position="54"/>
    </location>
</feature>
<organism evidence="2 3">
    <name type="scientific">Kitasatospora cystarginea</name>
    <dbReference type="NCBI Taxonomy" id="58350"/>
    <lineage>
        <taxon>Bacteria</taxon>
        <taxon>Bacillati</taxon>
        <taxon>Actinomycetota</taxon>
        <taxon>Actinomycetes</taxon>
        <taxon>Kitasatosporales</taxon>
        <taxon>Streptomycetaceae</taxon>
        <taxon>Kitasatospora</taxon>
    </lineage>
</organism>